<evidence type="ECO:0000313" key="1">
    <source>
        <dbReference type="EMBL" id="GAA2476744.1"/>
    </source>
</evidence>
<gene>
    <name evidence="1" type="ORF">GCM10010406_11150</name>
</gene>
<organism evidence="1 2">
    <name type="scientific">Streptomyces thermolineatus</name>
    <dbReference type="NCBI Taxonomy" id="44033"/>
    <lineage>
        <taxon>Bacteria</taxon>
        <taxon>Bacillati</taxon>
        <taxon>Actinomycetota</taxon>
        <taxon>Actinomycetes</taxon>
        <taxon>Kitasatosporales</taxon>
        <taxon>Streptomycetaceae</taxon>
        <taxon>Streptomyces</taxon>
    </lineage>
</organism>
<reference evidence="1 2" key="1">
    <citation type="journal article" date="2019" name="Int. J. Syst. Evol. Microbiol.">
        <title>The Global Catalogue of Microorganisms (GCM) 10K type strain sequencing project: providing services to taxonomists for standard genome sequencing and annotation.</title>
        <authorList>
            <consortium name="The Broad Institute Genomics Platform"/>
            <consortium name="The Broad Institute Genome Sequencing Center for Infectious Disease"/>
            <person name="Wu L."/>
            <person name="Ma J."/>
        </authorList>
    </citation>
    <scope>NUCLEOTIDE SEQUENCE [LARGE SCALE GENOMIC DNA]</scope>
    <source>
        <strain evidence="1 2">JCM 6307</strain>
    </source>
</reference>
<dbReference type="EMBL" id="BAAATA010000004">
    <property type="protein sequence ID" value="GAA2476744.1"/>
    <property type="molecule type" value="Genomic_DNA"/>
</dbReference>
<sequence>MDHPWAREHRLCGAPELLFPWLESPLSFREGCWQLGAAPGGLRIGRPAVDGEYFAGAVDEARVYSGVVDDMSNVRMAGLGGDSSL</sequence>
<protein>
    <submittedName>
        <fullName evidence="1">Uncharacterized protein</fullName>
    </submittedName>
</protein>
<name>A0ABN3L2P3_9ACTN</name>
<keyword evidence="2" id="KW-1185">Reference proteome</keyword>
<accession>A0ABN3L2P3</accession>
<evidence type="ECO:0000313" key="2">
    <source>
        <dbReference type="Proteomes" id="UP001501358"/>
    </source>
</evidence>
<dbReference type="Proteomes" id="UP001501358">
    <property type="component" value="Unassembled WGS sequence"/>
</dbReference>
<proteinExistence type="predicted"/>
<comment type="caution">
    <text evidence="1">The sequence shown here is derived from an EMBL/GenBank/DDBJ whole genome shotgun (WGS) entry which is preliminary data.</text>
</comment>